<dbReference type="AlphaFoldDB" id="K1UHR6"/>
<accession>K1UHR6</accession>
<dbReference type="EMBL" id="AJWY01002628">
    <property type="protein sequence ID" value="EKC77825.1"/>
    <property type="molecule type" value="Genomic_DNA"/>
</dbReference>
<sequence>MVPNPGDVKKSATINQAPVAEFVKIDPTASVGKGGGAVTINGTSNSTKLTFSLTPDETHPLTLQIPASYQAAGKATSNGAVIADDPGATGGFAFSIVFSGIAANT</sequence>
<proteinExistence type="predicted"/>
<reference evidence="1" key="1">
    <citation type="journal article" date="2013" name="Environ. Microbiol.">
        <title>Microbiota from the distal guts of lean and obese adolescents exhibit partial functional redundancy besides clear differences in community structure.</title>
        <authorList>
            <person name="Ferrer M."/>
            <person name="Ruiz A."/>
            <person name="Lanza F."/>
            <person name="Haange S.B."/>
            <person name="Oberbach A."/>
            <person name="Till H."/>
            <person name="Bargiela R."/>
            <person name="Campoy C."/>
            <person name="Segura M.T."/>
            <person name="Richter M."/>
            <person name="von Bergen M."/>
            <person name="Seifert J."/>
            <person name="Suarez A."/>
        </authorList>
    </citation>
    <scope>NUCLEOTIDE SEQUENCE</scope>
</reference>
<gene>
    <name evidence="1" type="ORF">LEA_03970</name>
</gene>
<name>K1UHR6_9ZZZZ</name>
<protein>
    <submittedName>
        <fullName evidence="1">Uncharacterized protein</fullName>
    </submittedName>
</protein>
<comment type="caution">
    <text evidence="1">The sequence shown here is derived from an EMBL/GenBank/DDBJ whole genome shotgun (WGS) entry which is preliminary data.</text>
</comment>
<feature type="non-terminal residue" evidence="1">
    <location>
        <position position="105"/>
    </location>
</feature>
<evidence type="ECO:0000313" key="1">
    <source>
        <dbReference type="EMBL" id="EKC77825.1"/>
    </source>
</evidence>
<organism evidence="1">
    <name type="scientific">human gut metagenome</name>
    <dbReference type="NCBI Taxonomy" id="408170"/>
    <lineage>
        <taxon>unclassified sequences</taxon>
        <taxon>metagenomes</taxon>
        <taxon>organismal metagenomes</taxon>
    </lineage>
</organism>